<gene>
    <name evidence="1" type="ORF">FSCG_00042</name>
</gene>
<dbReference type="Pfam" id="PF10100">
    <property type="entry name" value="Staph_opine_DH"/>
    <property type="match status" value="1"/>
</dbReference>
<reference evidence="1 2" key="1">
    <citation type="submission" date="2011-10" db="EMBL/GenBank/DDBJ databases">
        <title>The Genome Sequence of Fusobacterium sp. 4_1_13.</title>
        <authorList>
            <consortium name="The Broad Institute Genome Sequencing Platform"/>
            <person name="Earl A."/>
            <person name="Ward D."/>
            <person name="Feldgarden M."/>
            <person name="Gevers D."/>
            <person name="Strauss J."/>
            <person name="Ambrose C."/>
            <person name="Allen-Vercoe E."/>
            <person name="Young S.K."/>
            <person name="Zeng Q."/>
            <person name="Gargeya S."/>
            <person name="Fitzgerald M."/>
            <person name="Haas B."/>
            <person name="Abouelleil A."/>
            <person name="Alvarado L."/>
            <person name="Arachchi H.M."/>
            <person name="Berlin A."/>
            <person name="Brown A."/>
            <person name="Chapman S.B."/>
            <person name="Chen Z."/>
            <person name="Dunbar C."/>
            <person name="Freedman E."/>
            <person name="Gearin G."/>
            <person name="Goldberg J."/>
            <person name="Griggs A."/>
            <person name="Gujja S."/>
            <person name="Heiman D."/>
            <person name="Howarth C."/>
            <person name="Larson L."/>
            <person name="Lui A."/>
            <person name="MacDonald P.J."/>
            <person name="Montmayeur A."/>
            <person name="Murphy C."/>
            <person name="Neiman D."/>
            <person name="Pearson M."/>
            <person name="Priest M."/>
            <person name="Roberts A."/>
            <person name="Saif S."/>
            <person name="Shea T."/>
            <person name="Shenoy N."/>
            <person name="Sisk P."/>
            <person name="Stolte C."/>
            <person name="Sykes S."/>
            <person name="Wortman J."/>
            <person name="Nusbaum C."/>
            <person name="Birren B."/>
        </authorList>
    </citation>
    <scope>NUCLEOTIDE SEQUENCE [LARGE SCALE GENOMIC DNA]</scope>
    <source>
        <strain evidence="1 2">4_1_13</strain>
    </source>
</reference>
<comment type="caution">
    <text evidence="1">The sequence shown here is derived from an EMBL/GenBank/DDBJ whole genome shotgun (WGS) entry which is preliminary data.</text>
</comment>
<dbReference type="RefSeq" id="WP_008799068.1">
    <property type="nucleotide sequence ID" value="NZ_KQ235735.1"/>
</dbReference>
<protein>
    <recommendedName>
        <fullName evidence="3">DUF2338 domain-containing protein</fullName>
    </recommendedName>
</protein>
<proteinExistence type="predicted"/>
<dbReference type="InterPro" id="IPR016935">
    <property type="entry name" value="Opine_metallophore_DH"/>
</dbReference>
<name>A0A0M1VRS7_FUSVC</name>
<evidence type="ECO:0000313" key="1">
    <source>
        <dbReference type="EMBL" id="EEO39329.1"/>
    </source>
</evidence>
<dbReference type="AlphaFoldDB" id="A0A0M1VRS7"/>
<evidence type="ECO:0008006" key="3">
    <source>
        <dbReference type="Google" id="ProtNLM"/>
    </source>
</evidence>
<sequence length="434" mass="50841">MENNNINNVLIFGNGPVALHLYLTLKKQGSNKVGLKIRDSLKAQKFYEELKKEQFILEGKVKTQLPAIAYGKTEVKPIIQSSKEILDEWETFILATPCDAYSDLLENIPFTSLKKLKTIVLVSPELSSAYFIKIILEKRGRNDINIISFSNYFGATNLAEGTYTKIIINALKGKIYLASTNVNDTEILKWVKYLKNMKVEGIICKNPLIAESKNITIFVHSPFLFNDVSLKQIFLKDSQKRYIYKLYPEGPITKYSIQDMVNLYHEIMELYKKMKIETFNLLEFLNDSYPVLEESLHLDEIKSFTDKPKNEQIFLLYVRYCCILIDPYSVPDEEGKYFDFSKVEYSKIFLDKDRKWCIPRRPAEDYSKLNLLFYLSKYYNTTNSTMEKCLKKYELFYNELVLEKGIENINKSCYLHQRDNEAKNLYSYINNFIL</sequence>
<evidence type="ECO:0000313" key="2">
    <source>
        <dbReference type="Proteomes" id="UP000004925"/>
    </source>
</evidence>
<dbReference type="eggNOG" id="COG4408">
    <property type="taxonomic scope" value="Bacteria"/>
</dbReference>
<accession>A0A0M1VRS7</accession>
<dbReference type="HOGENOM" id="CLU_637619_0_0_0"/>
<dbReference type="EMBL" id="ACDE02000013">
    <property type="protein sequence ID" value="EEO39329.1"/>
    <property type="molecule type" value="Genomic_DNA"/>
</dbReference>
<dbReference type="Proteomes" id="UP000004925">
    <property type="component" value="Unassembled WGS sequence"/>
</dbReference>
<dbReference type="Gene3D" id="3.40.50.720">
    <property type="entry name" value="NAD(P)-binding Rossmann-like Domain"/>
    <property type="match status" value="1"/>
</dbReference>
<organism evidence="1 2">
    <name type="scientific">Fusobacterium vincentii 4_1_13</name>
    <dbReference type="NCBI Taxonomy" id="469606"/>
    <lineage>
        <taxon>Bacteria</taxon>
        <taxon>Fusobacteriati</taxon>
        <taxon>Fusobacteriota</taxon>
        <taxon>Fusobacteriia</taxon>
        <taxon>Fusobacteriales</taxon>
        <taxon>Fusobacteriaceae</taxon>
        <taxon>Fusobacterium</taxon>
    </lineage>
</organism>